<dbReference type="GO" id="GO:0006865">
    <property type="term" value="P:amino acid transport"/>
    <property type="evidence" value="ECO:0007669"/>
    <property type="project" value="UniProtKB-KW"/>
</dbReference>
<comment type="similarity">
    <text evidence="8">Belongs to the binding-protein-dependent transport system permease family. LivHM subfamily.</text>
</comment>
<dbReference type="GO" id="GO:0005886">
    <property type="term" value="C:plasma membrane"/>
    <property type="evidence" value="ECO:0007669"/>
    <property type="project" value="UniProtKB-SubCell"/>
</dbReference>
<dbReference type="KEGG" id="abat:CFX1CAM_1315"/>
<feature type="transmembrane region" description="Helical" evidence="9">
    <location>
        <begin position="126"/>
        <end position="146"/>
    </location>
</feature>
<dbReference type="AlphaFoldDB" id="A0A1Y6K8P1"/>
<dbReference type="CDD" id="cd06582">
    <property type="entry name" value="TM_PBP1_LivH_like"/>
    <property type="match status" value="1"/>
</dbReference>
<keyword evidence="3" id="KW-1003">Cell membrane</keyword>
<dbReference type="Proteomes" id="UP000195514">
    <property type="component" value="Chromosome I"/>
</dbReference>
<feature type="transmembrane region" description="Helical" evidence="9">
    <location>
        <begin position="280"/>
        <end position="302"/>
    </location>
</feature>
<evidence type="ECO:0000256" key="8">
    <source>
        <dbReference type="ARBA" id="ARBA00037998"/>
    </source>
</evidence>
<evidence type="ECO:0000313" key="10">
    <source>
        <dbReference type="EMBL" id="SMX54380.1"/>
    </source>
</evidence>
<proteinExistence type="inferred from homology"/>
<comment type="subcellular location">
    <subcellularLocation>
        <location evidence="1">Cell membrane</location>
        <topology evidence="1">Multi-pass membrane protein</topology>
    </subcellularLocation>
</comment>
<evidence type="ECO:0000256" key="3">
    <source>
        <dbReference type="ARBA" id="ARBA00022475"/>
    </source>
</evidence>
<keyword evidence="2" id="KW-0813">Transport</keyword>
<dbReference type="OrthoDB" id="9807115at2"/>
<evidence type="ECO:0000256" key="7">
    <source>
        <dbReference type="ARBA" id="ARBA00023136"/>
    </source>
</evidence>
<organism evidence="10 11">
    <name type="scientific">Candidatus Brevifilum fermentans</name>
    <dbReference type="NCBI Taxonomy" id="1986204"/>
    <lineage>
        <taxon>Bacteria</taxon>
        <taxon>Bacillati</taxon>
        <taxon>Chloroflexota</taxon>
        <taxon>Anaerolineae</taxon>
        <taxon>Anaerolineales</taxon>
        <taxon>Anaerolineaceae</taxon>
        <taxon>Candidatus Brevifilum</taxon>
    </lineage>
</organism>
<feature type="transmembrane region" description="Helical" evidence="9">
    <location>
        <begin position="90"/>
        <end position="114"/>
    </location>
</feature>
<evidence type="ECO:0000256" key="6">
    <source>
        <dbReference type="ARBA" id="ARBA00022989"/>
    </source>
</evidence>
<gene>
    <name evidence="10" type="ORF">CFX1CAM_1315</name>
</gene>
<dbReference type="EMBL" id="LT859958">
    <property type="protein sequence ID" value="SMX54380.1"/>
    <property type="molecule type" value="Genomic_DNA"/>
</dbReference>
<keyword evidence="6 9" id="KW-1133">Transmembrane helix</keyword>
<dbReference type="RefSeq" id="WP_087862233.1">
    <property type="nucleotide sequence ID" value="NZ_LT859958.1"/>
</dbReference>
<feature type="transmembrane region" description="Helical" evidence="9">
    <location>
        <begin position="34"/>
        <end position="57"/>
    </location>
</feature>
<feature type="transmembrane region" description="Helical" evidence="9">
    <location>
        <begin position="218"/>
        <end position="244"/>
    </location>
</feature>
<dbReference type="PANTHER" id="PTHR11795">
    <property type="entry name" value="BRANCHED-CHAIN AMINO ACID TRANSPORT SYSTEM PERMEASE PROTEIN LIVH"/>
    <property type="match status" value="1"/>
</dbReference>
<feature type="transmembrane region" description="Helical" evidence="9">
    <location>
        <begin position="345"/>
        <end position="364"/>
    </location>
</feature>
<keyword evidence="11" id="KW-1185">Reference proteome</keyword>
<evidence type="ECO:0000256" key="2">
    <source>
        <dbReference type="ARBA" id="ARBA00022448"/>
    </source>
</evidence>
<feature type="transmembrane region" description="Helical" evidence="9">
    <location>
        <begin position="250"/>
        <end position="268"/>
    </location>
</feature>
<dbReference type="PANTHER" id="PTHR11795:SF442">
    <property type="entry name" value="ABC TRANSPORTER ATP-BINDING PROTEIN"/>
    <property type="match status" value="1"/>
</dbReference>
<name>A0A1Y6K8P1_9CHLR</name>
<keyword evidence="4 9" id="KW-0812">Transmembrane</keyword>
<evidence type="ECO:0000256" key="5">
    <source>
        <dbReference type="ARBA" id="ARBA00022970"/>
    </source>
</evidence>
<evidence type="ECO:0000256" key="4">
    <source>
        <dbReference type="ARBA" id="ARBA00022692"/>
    </source>
</evidence>
<sequence length="497" mass="54022">MDPNNKRKIIISIVAVIVVASIIGVYLYTGKEPFIRTTLSGLTLGSLFFMVAAGLSLIFGLMDVLNFAHGAMFMLGAYMGWQLYTNPTFIFGILPTITALTCGVMMTPVIKPFLIRWKISGKWQRALPKIAYVLAVVILLVAFLNFDIMELANTAMVAATTTTVGNPLAEITPQEPLGQFWYRPLCLIISGLLVAFASSKPGAKTEFAPKEDLLKKAIAPIALLILTVIATLVRESAPIAILLMNGNWRFLIAIAVAVGFGFMFGTLVEVTLIRPLYIRPFFIVLMTLGLSFVIRELVQLLWDPLAYQMVRPPLFAQPGKAENLLGWLRNGNATINISGVTFPTYRLFVIFLGLLMFAIVMIIMTKTRLGMIIRAGVQDPQMVEALGINVKRVFTFVFAFGVALAALGGIGAGPFLPIQPLMGDQFQMLGFITVVIGGMGSYVGAFVGAIILGMGRAFGDYFALKFSLSPAIAEASTVIIMVVVLLIKPQGLFGKKE</sequence>
<feature type="transmembrane region" description="Helical" evidence="9">
    <location>
        <begin position="466"/>
        <end position="487"/>
    </location>
</feature>
<accession>A0A1Y6K8P1</accession>
<feature type="transmembrane region" description="Helical" evidence="9">
    <location>
        <begin position="428"/>
        <end position="454"/>
    </location>
</feature>
<evidence type="ECO:0000313" key="11">
    <source>
        <dbReference type="Proteomes" id="UP000195514"/>
    </source>
</evidence>
<reference evidence="11" key="1">
    <citation type="submission" date="2017-05" db="EMBL/GenBank/DDBJ databases">
        <authorList>
            <person name="Kirkegaard R."/>
            <person name="Mcilroy J S."/>
        </authorList>
    </citation>
    <scope>NUCLEOTIDE SEQUENCE [LARGE SCALE GENOMIC DNA]</scope>
</reference>
<keyword evidence="5" id="KW-0029">Amino-acid transport</keyword>
<evidence type="ECO:0000256" key="1">
    <source>
        <dbReference type="ARBA" id="ARBA00004651"/>
    </source>
</evidence>
<protein>
    <submittedName>
        <fullName evidence="10">Inner-membrane translocator</fullName>
    </submittedName>
</protein>
<feature type="transmembrane region" description="Helical" evidence="9">
    <location>
        <begin position="393"/>
        <end position="416"/>
    </location>
</feature>
<keyword evidence="7 9" id="KW-0472">Membrane</keyword>
<dbReference type="InterPro" id="IPR001851">
    <property type="entry name" value="ABC_transp_permease"/>
</dbReference>
<dbReference type="InterPro" id="IPR052157">
    <property type="entry name" value="BCAA_transport_permease"/>
</dbReference>
<feature type="transmembrane region" description="Helical" evidence="9">
    <location>
        <begin position="64"/>
        <end position="84"/>
    </location>
</feature>
<dbReference type="Pfam" id="PF02653">
    <property type="entry name" value="BPD_transp_2"/>
    <property type="match status" value="1"/>
</dbReference>
<dbReference type="GO" id="GO:0022857">
    <property type="term" value="F:transmembrane transporter activity"/>
    <property type="evidence" value="ECO:0007669"/>
    <property type="project" value="InterPro"/>
</dbReference>
<feature type="transmembrane region" description="Helical" evidence="9">
    <location>
        <begin position="9"/>
        <end position="28"/>
    </location>
</feature>
<evidence type="ECO:0000256" key="9">
    <source>
        <dbReference type="SAM" id="Phobius"/>
    </source>
</evidence>
<feature type="transmembrane region" description="Helical" evidence="9">
    <location>
        <begin position="180"/>
        <end position="197"/>
    </location>
</feature>